<dbReference type="EMBL" id="JAKRKC020000001">
    <property type="protein sequence ID" value="MCK2212679.1"/>
    <property type="molecule type" value="Genomic_DNA"/>
</dbReference>
<keyword evidence="3" id="KW-1185">Reference proteome</keyword>
<dbReference type="Pfam" id="PF00501">
    <property type="entry name" value="AMP-binding"/>
    <property type="match status" value="1"/>
</dbReference>
<sequence>MDERYVIVDSDTGMKLTEEQLDERSAVAIVQLRRRGVRVGDTVLICLPVGPDLLVATDAVIAAGGVAWPVPADLGADALRQRIQASRARVMISDLPRALEAAEESRVRIVMSAADLRALHTYPPSREVSTESDRAASANDGG</sequence>
<accession>A0ABT0FK54</accession>
<feature type="domain" description="AMP-dependent synthetase/ligase" evidence="1">
    <location>
        <begin position="5"/>
        <end position="117"/>
    </location>
</feature>
<organism evidence="2 3">
    <name type="scientific">Actinomadura luzonensis</name>
    <dbReference type="NCBI Taxonomy" id="2805427"/>
    <lineage>
        <taxon>Bacteria</taxon>
        <taxon>Bacillati</taxon>
        <taxon>Actinomycetota</taxon>
        <taxon>Actinomycetes</taxon>
        <taxon>Streptosporangiales</taxon>
        <taxon>Thermomonosporaceae</taxon>
        <taxon>Actinomadura</taxon>
    </lineage>
</organism>
<dbReference type="Proteomes" id="UP001317259">
    <property type="component" value="Unassembled WGS sequence"/>
</dbReference>
<evidence type="ECO:0000313" key="2">
    <source>
        <dbReference type="EMBL" id="MCK2212679.1"/>
    </source>
</evidence>
<protein>
    <submittedName>
        <fullName evidence="2">AMP-binding protein</fullName>
    </submittedName>
</protein>
<gene>
    <name evidence="2" type="ORF">MF672_002530</name>
</gene>
<dbReference type="RefSeq" id="WP_242379658.1">
    <property type="nucleotide sequence ID" value="NZ_JAKRKC020000001.1"/>
</dbReference>
<evidence type="ECO:0000259" key="1">
    <source>
        <dbReference type="Pfam" id="PF00501"/>
    </source>
</evidence>
<reference evidence="2 3" key="1">
    <citation type="submission" date="2022-04" db="EMBL/GenBank/DDBJ databases">
        <title>Genome draft of Actinomadura sp. ATCC 31491.</title>
        <authorList>
            <person name="Shi X."/>
            <person name="Du Y."/>
        </authorList>
    </citation>
    <scope>NUCLEOTIDE SEQUENCE [LARGE SCALE GENOMIC DNA]</scope>
    <source>
        <strain evidence="2 3">ATCC 31491</strain>
    </source>
</reference>
<comment type="caution">
    <text evidence="2">The sequence shown here is derived from an EMBL/GenBank/DDBJ whole genome shotgun (WGS) entry which is preliminary data.</text>
</comment>
<proteinExistence type="predicted"/>
<dbReference type="InterPro" id="IPR000873">
    <property type="entry name" value="AMP-dep_synth/lig_dom"/>
</dbReference>
<name>A0ABT0FK54_9ACTN</name>
<evidence type="ECO:0000313" key="3">
    <source>
        <dbReference type="Proteomes" id="UP001317259"/>
    </source>
</evidence>